<accession>A0AA38MIT1</accession>
<feature type="domain" description="ABC transporter" evidence="10">
    <location>
        <begin position="29"/>
        <end position="269"/>
    </location>
</feature>
<keyword evidence="4 9" id="KW-0812">Transmembrane</keyword>
<evidence type="ECO:0000259" key="10">
    <source>
        <dbReference type="PROSITE" id="PS50893"/>
    </source>
</evidence>
<dbReference type="Gene3D" id="3.40.50.300">
    <property type="entry name" value="P-loop containing nucleotide triphosphate hydrolases"/>
    <property type="match status" value="1"/>
</dbReference>
<dbReference type="GO" id="GO:0005886">
    <property type="term" value="C:plasma membrane"/>
    <property type="evidence" value="ECO:0007669"/>
    <property type="project" value="TreeGrafter"/>
</dbReference>
<dbReference type="InterPro" id="IPR050352">
    <property type="entry name" value="ABCG_transporters"/>
</dbReference>
<evidence type="ECO:0000256" key="6">
    <source>
        <dbReference type="ARBA" id="ARBA00022840"/>
    </source>
</evidence>
<gene>
    <name evidence="11" type="ORF">Zmor_009624</name>
</gene>
<feature type="transmembrane region" description="Helical" evidence="9">
    <location>
        <begin position="506"/>
        <end position="524"/>
    </location>
</feature>
<comment type="caution">
    <text evidence="11">The sequence shown here is derived from an EMBL/GenBank/DDBJ whole genome shotgun (WGS) entry which is preliminary data.</text>
</comment>
<keyword evidence="8 9" id="KW-0472">Membrane</keyword>
<name>A0AA38MIT1_9CUCU</name>
<dbReference type="PROSITE" id="PS50893">
    <property type="entry name" value="ABC_TRANSPORTER_2"/>
    <property type="match status" value="1"/>
</dbReference>
<protein>
    <recommendedName>
        <fullName evidence="10">ABC transporter domain-containing protein</fullName>
    </recommendedName>
</protein>
<evidence type="ECO:0000256" key="9">
    <source>
        <dbReference type="SAM" id="Phobius"/>
    </source>
</evidence>
<dbReference type="Pfam" id="PF00005">
    <property type="entry name" value="ABC_tran"/>
    <property type="match status" value="1"/>
</dbReference>
<keyword evidence="5" id="KW-0547">Nucleotide-binding</keyword>
<evidence type="ECO:0000256" key="3">
    <source>
        <dbReference type="ARBA" id="ARBA00022448"/>
    </source>
</evidence>
<evidence type="ECO:0000256" key="5">
    <source>
        <dbReference type="ARBA" id="ARBA00022741"/>
    </source>
</evidence>
<dbReference type="SUPFAM" id="SSF52540">
    <property type="entry name" value="P-loop containing nucleoside triphosphate hydrolases"/>
    <property type="match status" value="1"/>
</dbReference>
<evidence type="ECO:0000256" key="2">
    <source>
        <dbReference type="ARBA" id="ARBA00005814"/>
    </source>
</evidence>
<dbReference type="GO" id="GO:0005524">
    <property type="term" value="F:ATP binding"/>
    <property type="evidence" value="ECO:0007669"/>
    <property type="project" value="UniProtKB-KW"/>
</dbReference>
<sequence length="634" mass="71455">MTSEEVQVPLRNKPLKHLNRVAKRPKLDLEFQDLSYSVRDSNLKGGWRPILNSVNGKFRCGELTAIMGPSGAGKSSLLNILAGCVTAGAKGVITVNDRPREMRIFNKLSSYIMQEDTIQMHLTVKEAMIYAACLKLGSHIEYKDKLAVVDEVINLLGLEKCTDTLSEYLSGGQRKRLTVALELVNNPPVIFLDEPTTGLDNYAIKQCIDLLKKISQLDRTVICTIHQPPASIFQYFDQVYIVANGSCVYNGSPTQLVPFFSLVGYSCPSNNTPCDFMIELVHSQPSMVQSFRTAIQDGKINMREASNTDDKPAKSLDDGDIYTDPTEIVIEKNDIEFANSFFVQFSILLSRMFLQMRRDRTGLYIQFFHHLLSGAIVGGIFYGIGNDASQTIAIFKYCVCCNVFYMYTYVMMPVLLFPLEVKLMKREYFNRWYGLKAYYSALTVSMMPLLVVLSLMFSTIVYLMTHQPLEGDRFLGFCLIGLAVALTSQGLGYCIGSIFSITNGSVVGPSVLAPLLALAVYGMGYRSSIEPFYKVMMTLTYIRNGVVGVCNTLFYQRAPLVCPEDQIYCHYAHPDILMADMAMPLMDYKYQLGIICIFMVLFRLLAYLVLKCRLNNDLASRIVYLFKKVVKHRY</sequence>
<evidence type="ECO:0000256" key="1">
    <source>
        <dbReference type="ARBA" id="ARBA00004141"/>
    </source>
</evidence>
<dbReference type="SMART" id="SM00382">
    <property type="entry name" value="AAA"/>
    <property type="match status" value="1"/>
</dbReference>
<dbReference type="PANTHER" id="PTHR48041:SF105">
    <property type="entry name" value="FI02074P"/>
    <property type="match status" value="1"/>
</dbReference>
<evidence type="ECO:0000313" key="11">
    <source>
        <dbReference type="EMBL" id="KAJ3657847.1"/>
    </source>
</evidence>
<dbReference type="GO" id="GO:0140359">
    <property type="term" value="F:ABC-type transporter activity"/>
    <property type="evidence" value="ECO:0007669"/>
    <property type="project" value="InterPro"/>
</dbReference>
<dbReference type="AlphaFoldDB" id="A0AA38MIT1"/>
<keyword evidence="12" id="KW-1185">Reference proteome</keyword>
<keyword evidence="6" id="KW-0067">ATP-binding</keyword>
<evidence type="ECO:0000256" key="4">
    <source>
        <dbReference type="ARBA" id="ARBA00022692"/>
    </source>
</evidence>
<dbReference type="FunFam" id="3.40.50.300:FF:002217">
    <property type="entry name" value="ATP-binding cassette sub-family G member 1"/>
    <property type="match status" value="1"/>
</dbReference>
<keyword evidence="3" id="KW-0813">Transport</keyword>
<dbReference type="EMBL" id="JALNTZ010000003">
    <property type="protein sequence ID" value="KAJ3657847.1"/>
    <property type="molecule type" value="Genomic_DNA"/>
</dbReference>
<dbReference type="PANTHER" id="PTHR48041">
    <property type="entry name" value="ABC TRANSPORTER G FAMILY MEMBER 28"/>
    <property type="match status" value="1"/>
</dbReference>
<dbReference type="InterPro" id="IPR027417">
    <property type="entry name" value="P-loop_NTPase"/>
</dbReference>
<reference evidence="11" key="1">
    <citation type="journal article" date="2023" name="G3 (Bethesda)">
        <title>Whole genome assemblies of Zophobas morio and Tenebrio molitor.</title>
        <authorList>
            <person name="Kaur S."/>
            <person name="Stinson S.A."/>
            <person name="diCenzo G.C."/>
        </authorList>
    </citation>
    <scope>NUCLEOTIDE SEQUENCE</scope>
    <source>
        <strain evidence="11">QUZm001</strain>
    </source>
</reference>
<keyword evidence="7 9" id="KW-1133">Transmembrane helix</keyword>
<feature type="transmembrane region" description="Helical" evidence="9">
    <location>
        <begin position="474"/>
        <end position="494"/>
    </location>
</feature>
<comment type="subcellular location">
    <subcellularLocation>
        <location evidence="1">Membrane</location>
        <topology evidence="1">Multi-pass membrane protein</topology>
    </subcellularLocation>
</comment>
<organism evidence="11 12">
    <name type="scientific">Zophobas morio</name>
    <dbReference type="NCBI Taxonomy" id="2755281"/>
    <lineage>
        <taxon>Eukaryota</taxon>
        <taxon>Metazoa</taxon>
        <taxon>Ecdysozoa</taxon>
        <taxon>Arthropoda</taxon>
        <taxon>Hexapoda</taxon>
        <taxon>Insecta</taxon>
        <taxon>Pterygota</taxon>
        <taxon>Neoptera</taxon>
        <taxon>Endopterygota</taxon>
        <taxon>Coleoptera</taxon>
        <taxon>Polyphaga</taxon>
        <taxon>Cucujiformia</taxon>
        <taxon>Tenebrionidae</taxon>
        <taxon>Zophobas</taxon>
    </lineage>
</organism>
<feature type="transmembrane region" description="Helical" evidence="9">
    <location>
        <begin position="438"/>
        <end position="462"/>
    </location>
</feature>
<comment type="similarity">
    <text evidence="2">Belongs to the ABC transporter superfamily. ABCG family. Eye pigment precursor importer (TC 3.A.1.204) subfamily.</text>
</comment>
<proteinExistence type="inferred from homology"/>
<dbReference type="InterPro" id="IPR003439">
    <property type="entry name" value="ABC_transporter-like_ATP-bd"/>
</dbReference>
<dbReference type="Proteomes" id="UP001168821">
    <property type="component" value="Unassembled WGS sequence"/>
</dbReference>
<dbReference type="GO" id="GO:0016887">
    <property type="term" value="F:ATP hydrolysis activity"/>
    <property type="evidence" value="ECO:0007669"/>
    <property type="project" value="InterPro"/>
</dbReference>
<dbReference type="InterPro" id="IPR003593">
    <property type="entry name" value="AAA+_ATPase"/>
</dbReference>
<evidence type="ECO:0000313" key="12">
    <source>
        <dbReference type="Proteomes" id="UP001168821"/>
    </source>
</evidence>
<feature type="transmembrane region" description="Helical" evidence="9">
    <location>
        <begin position="361"/>
        <end position="382"/>
    </location>
</feature>
<dbReference type="CDD" id="cd03213">
    <property type="entry name" value="ABCG_EPDR"/>
    <property type="match status" value="1"/>
</dbReference>
<dbReference type="PROSITE" id="PS00211">
    <property type="entry name" value="ABC_TRANSPORTER_1"/>
    <property type="match status" value="1"/>
</dbReference>
<feature type="transmembrane region" description="Helical" evidence="9">
    <location>
        <begin position="394"/>
        <end position="417"/>
    </location>
</feature>
<dbReference type="InterPro" id="IPR013525">
    <property type="entry name" value="ABC2_TM"/>
</dbReference>
<evidence type="ECO:0000256" key="8">
    <source>
        <dbReference type="ARBA" id="ARBA00023136"/>
    </source>
</evidence>
<evidence type="ECO:0000256" key="7">
    <source>
        <dbReference type="ARBA" id="ARBA00022989"/>
    </source>
</evidence>
<dbReference type="InterPro" id="IPR017871">
    <property type="entry name" value="ABC_transporter-like_CS"/>
</dbReference>
<dbReference type="Pfam" id="PF01061">
    <property type="entry name" value="ABC2_membrane"/>
    <property type="match status" value="1"/>
</dbReference>
<feature type="transmembrane region" description="Helical" evidence="9">
    <location>
        <begin position="590"/>
        <end position="610"/>
    </location>
</feature>